<dbReference type="EC" id="2.1.1.80" evidence="2"/>
<dbReference type="Proteomes" id="UP000267187">
    <property type="component" value="Unassembled WGS sequence"/>
</dbReference>
<evidence type="ECO:0000256" key="5">
    <source>
        <dbReference type="ARBA" id="ARBA00022691"/>
    </source>
</evidence>
<reference evidence="7 8" key="1">
    <citation type="submission" date="2018-10" db="EMBL/GenBank/DDBJ databases">
        <title>Genomic Encyclopedia of Type Strains, Phase IV (KMG-IV): sequencing the most valuable type-strain genomes for metagenomic binning, comparative biology and taxonomic classification.</title>
        <authorList>
            <person name="Goeker M."/>
        </authorList>
    </citation>
    <scope>NUCLEOTIDE SEQUENCE [LARGE SCALE GENOMIC DNA]</scope>
    <source>
        <strain evidence="7 8">DSM 25080</strain>
    </source>
</reference>
<dbReference type="EMBL" id="REFJ01000001">
    <property type="protein sequence ID" value="RMA82230.1"/>
    <property type="molecule type" value="Genomic_DNA"/>
</dbReference>
<sequence>MTNIDIARWEEYLEHRTGVFLSARSAHVKGAVARRIVASGAANEDAYWELMQGPGAALEWSLLVDELVVKDTRFFRHRASFEFLREHINGRLADGSIGPLYSLWSVGCSSGEEAWSLAMVANDCFNLAVEHEGYFAVQGTDVSMQAISQSREGDYGQQQVGQLTTGERARYLEAVERRYRIAPELRQRAAFNVGNIIEMSRDGLKYDVLFCQNLLVYFRKWRRRRVLDLMVSRMNVNGLLIIGPGEMTQWQHPKLRFVGKGDVVAYQKIIE</sequence>
<dbReference type="InterPro" id="IPR022642">
    <property type="entry name" value="CheR_C"/>
</dbReference>
<dbReference type="GO" id="GO:0032259">
    <property type="term" value="P:methylation"/>
    <property type="evidence" value="ECO:0007669"/>
    <property type="project" value="UniProtKB-KW"/>
</dbReference>
<feature type="domain" description="CheR-type methyltransferase" evidence="6">
    <location>
        <begin position="1"/>
        <end position="246"/>
    </location>
</feature>
<keyword evidence="8" id="KW-1185">Reference proteome</keyword>
<dbReference type="SMART" id="SM00138">
    <property type="entry name" value="MeTrc"/>
    <property type="match status" value="1"/>
</dbReference>
<dbReference type="PRINTS" id="PR00996">
    <property type="entry name" value="CHERMTFRASE"/>
</dbReference>
<dbReference type="Gene3D" id="3.40.50.150">
    <property type="entry name" value="Vaccinia Virus protein VP39"/>
    <property type="match status" value="1"/>
</dbReference>
<evidence type="ECO:0000256" key="1">
    <source>
        <dbReference type="ARBA" id="ARBA00001541"/>
    </source>
</evidence>
<proteinExistence type="predicted"/>
<dbReference type="PROSITE" id="PS50123">
    <property type="entry name" value="CHER"/>
    <property type="match status" value="1"/>
</dbReference>
<comment type="caution">
    <text evidence="7">The sequence shown here is derived from an EMBL/GenBank/DDBJ whole genome shotgun (WGS) entry which is preliminary data.</text>
</comment>
<comment type="catalytic activity">
    <reaction evidence="1">
        <text>L-glutamyl-[protein] + S-adenosyl-L-methionine = [protein]-L-glutamate 5-O-methyl ester + S-adenosyl-L-homocysteine</text>
        <dbReference type="Rhea" id="RHEA:24452"/>
        <dbReference type="Rhea" id="RHEA-COMP:10208"/>
        <dbReference type="Rhea" id="RHEA-COMP:10311"/>
        <dbReference type="ChEBI" id="CHEBI:29973"/>
        <dbReference type="ChEBI" id="CHEBI:57856"/>
        <dbReference type="ChEBI" id="CHEBI:59789"/>
        <dbReference type="ChEBI" id="CHEBI:82795"/>
        <dbReference type="EC" id="2.1.1.80"/>
    </reaction>
</comment>
<dbReference type="AlphaFoldDB" id="A0A3M0ABH3"/>
<dbReference type="Gene3D" id="1.10.155.10">
    <property type="entry name" value="Chemotaxis receptor methyltransferase CheR, N-terminal domain"/>
    <property type="match status" value="1"/>
</dbReference>
<evidence type="ECO:0000259" key="6">
    <source>
        <dbReference type="PROSITE" id="PS50123"/>
    </source>
</evidence>
<keyword evidence="4 7" id="KW-0808">Transferase</keyword>
<dbReference type="InterPro" id="IPR050903">
    <property type="entry name" value="Bact_Chemotaxis_MeTrfase"/>
</dbReference>
<dbReference type="Pfam" id="PF01739">
    <property type="entry name" value="CheR"/>
    <property type="match status" value="1"/>
</dbReference>
<dbReference type="InterPro" id="IPR036804">
    <property type="entry name" value="CheR_N_sf"/>
</dbReference>
<name>A0A3M0ABH3_9GAMM</name>
<organism evidence="7 8">
    <name type="scientific">Umboniibacter marinipuniceus</name>
    <dbReference type="NCBI Taxonomy" id="569599"/>
    <lineage>
        <taxon>Bacteria</taxon>
        <taxon>Pseudomonadati</taxon>
        <taxon>Pseudomonadota</taxon>
        <taxon>Gammaproteobacteria</taxon>
        <taxon>Cellvibrionales</taxon>
        <taxon>Cellvibrionaceae</taxon>
        <taxon>Umboniibacter</taxon>
    </lineage>
</organism>
<dbReference type="PANTHER" id="PTHR24422:SF19">
    <property type="entry name" value="CHEMOTAXIS PROTEIN METHYLTRANSFERASE"/>
    <property type="match status" value="1"/>
</dbReference>
<evidence type="ECO:0000313" key="8">
    <source>
        <dbReference type="Proteomes" id="UP000267187"/>
    </source>
</evidence>
<dbReference type="OrthoDB" id="9816309at2"/>
<dbReference type="SUPFAM" id="SSF47757">
    <property type="entry name" value="Chemotaxis receptor methyltransferase CheR, N-terminal domain"/>
    <property type="match status" value="1"/>
</dbReference>
<evidence type="ECO:0000256" key="4">
    <source>
        <dbReference type="ARBA" id="ARBA00022679"/>
    </source>
</evidence>
<gene>
    <name evidence="7" type="ORF">DFR27_0178</name>
</gene>
<keyword evidence="5" id="KW-0949">S-adenosyl-L-methionine</keyword>
<evidence type="ECO:0000256" key="3">
    <source>
        <dbReference type="ARBA" id="ARBA00022603"/>
    </source>
</evidence>
<dbReference type="PANTHER" id="PTHR24422">
    <property type="entry name" value="CHEMOTAXIS PROTEIN METHYLTRANSFERASE"/>
    <property type="match status" value="1"/>
</dbReference>
<accession>A0A3M0ABH3</accession>
<evidence type="ECO:0000313" key="7">
    <source>
        <dbReference type="EMBL" id="RMA82230.1"/>
    </source>
</evidence>
<dbReference type="SUPFAM" id="SSF53335">
    <property type="entry name" value="S-adenosyl-L-methionine-dependent methyltransferases"/>
    <property type="match status" value="1"/>
</dbReference>
<dbReference type="GO" id="GO:0008983">
    <property type="term" value="F:protein-glutamate O-methyltransferase activity"/>
    <property type="evidence" value="ECO:0007669"/>
    <property type="project" value="UniProtKB-EC"/>
</dbReference>
<evidence type="ECO:0000256" key="2">
    <source>
        <dbReference type="ARBA" id="ARBA00012534"/>
    </source>
</evidence>
<protein>
    <recommendedName>
        <fullName evidence="2">protein-glutamate O-methyltransferase</fullName>
        <ecNumber evidence="2">2.1.1.80</ecNumber>
    </recommendedName>
</protein>
<dbReference type="InterPro" id="IPR000780">
    <property type="entry name" value="CheR_MeTrfase"/>
</dbReference>
<dbReference type="InterPro" id="IPR029063">
    <property type="entry name" value="SAM-dependent_MTases_sf"/>
</dbReference>
<keyword evidence="3 7" id="KW-0489">Methyltransferase</keyword>
<dbReference type="RefSeq" id="WP_121875575.1">
    <property type="nucleotide sequence ID" value="NZ_REFJ01000001.1"/>
</dbReference>